<organism evidence="9 10">
    <name type="scientific">Lachancea thermotolerans (strain ATCC 56472 / CBS 6340 / NRRL Y-8284)</name>
    <name type="common">Yeast</name>
    <name type="synonym">Kluyveromyces thermotolerans</name>
    <dbReference type="NCBI Taxonomy" id="559295"/>
    <lineage>
        <taxon>Eukaryota</taxon>
        <taxon>Fungi</taxon>
        <taxon>Dikarya</taxon>
        <taxon>Ascomycota</taxon>
        <taxon>Saccharomycotina</taxon>
        <taxon>Saccharomycetes</taxon>
        <taxon>Saccharomycetales</taxon>
        <taxon>Saccharomycetaceae</taxon>
        <taxon>Lachancea</taxon>
    </lineage>
</organism>
<dbReference type="GO" id="GO:0005802">
    <property type="term" value="C:trans-Golgi network"/>
    <property type="evidence" value="ECO:0007669"/>
    <property type="project" value="TreeGrafter"/>
</dbReference>
<dbReference type="GeneID" id="8293439"/>
<dbReference type="Proteomes" id="UP000002036">
    <property type="component" value="Chromosome G"/>
</dbReference>
<evidence type="ECO:0000259" key="8">
    <source>
        <dbReference type="Pfam" id="PF26283"/>
    </source>
</evidence>
<dbReference type="Pfam" id="PF08626">
    <property type="entry name" value="TRAPPC9-Trs120"/>
    <property type="match status" value="1"/>
</dbReference>
<dbReference type="OrthoDB" id="27962at2759"/>
<evidence type="ECO:0000259" key="4">
    <source>
        <dbReference type="Pfam" id="PF08626"/>
    </source>
</evidence>
<name>C5DLS8_LACTC</name>
<protein>
    <submittedName>
        <fullName evidence="9">KLTH0G03146p</fullName>
    </submittedName>
</protein>
<feature type="domain" description="Trs120/TRAPPC9 first Ig-like" evidence="6">
    <location>
        <begin position="606"/>
        <end position="706"/>
    </location>
</feature>
<dbReference type="eggNOG" id="KOG1953">
    <property type="taxonomic scope" value="Eukaryota"/>
</dbReference>
<dbReference type="PANTHER" id="PTHR21512:SF5">
    <property type="entry name" value="TRAFFICKING PROTEIN PARTICLE COMPLEX SUBUNIT 9"/>
    <property type="match status" value="1"/>
</dbReference>
<keyword evidence="10" id="KW-1185">Reference proteome</keyword>
<dbReference type="STRING" id="559295.C5DLS8"/>
<dbReference type="RefSeq" id="XP_002555176.1">
    <property type="nucleotide sequence ID" value="XM_002555130.1"/>
</dbReference>
<comment type="subcellular location">
    <subcellularLocation>
        <location evidence="1">Golgi apparatus</location>
    </subcellularLocation>
</comment>
<dbReference type="InterPro" id="IPR013935">
    <property type="entry name" value="Trs120_TRAPPC9"/>
</dbReference>
<feature type="domain" description="Trs120/TRAPPC9 TPR region" evidence="5">
    <location>
        <begin position="353"/>
        <end position="592"/>
    </location>
</feature>
<dbReference type="KEGG" id="lth:KLTH0G03146g"/>
<evidence type="ECO:0000256" key="2">
    <source>
        <dbReference type="ARBA" id="ARBA00023034"/>
    </source>
</evidence>
<evidence type="ECO:0000256" key="3">
    <source>
        <dbReference type="SAM" id="MobiDB-lite"/>
    </source>
</evidence>
<gene>
    <name evidence="9" type="ordered locus">KLTH0G03146g</name>
</gene>
<dbReference type="InterPro" id="IPR058563">
    <property type="entry name" value="Trs120_TRAPPC9_N"/>
</dbReference>
<dbReference type="AlphaFoldDB" id="C5DLS8"/>
<dbReference type="InterPro" id="IPR058564">
    <property type="entry name" value="TPR_TRAPPC9_Trs120"/>
</dbReference>
<dbReference type="FunCoup" id="C5DLS8">
    <property type="interactions" value="43"/>
</dbReference>
<evidence type="ECO:0000259" key="7">
    <source>
        <dbReference type="Pfam" id="PF26282"/>
    </source>
</evidence>
<dbReference type="EMBL" id="CU928171">
    <property type="protein sequence ID" value="CAR24739.1"/>
    <property type="molecule type" value="Genomic_DNA"/>
</dbReference>
<dbReference type="InterPro" id="IPR058568">
    <property type="entry name" value="Ig_TRAPPC9_Trs120_4th"/>
</dbReference>
<feature type="region of interest" description="Disordered" evidence="3">
    <location>
        <begin position="318"/>
        <end position="337"/>
    </location>
</feature>
<sequence length="1219" mass="138615">MKEYSLLGPAAVRTLVVPIGQWERKSFLKKVQLYQERFEARLVDITPLEDATFNPQGFPQGRLMFWFHTNMLNEEQMLFLHDFEPYRKTFVVVGLVNTLDQDPQSSLEALQKRYPDSISHNLVYFGVSAPESKNVYCATSSNVETTVCDIGRNFLEALSLYYSSYKHVTLRSPGAVGGASVTKTSLMRQPAAAPASAVSRVASMDTSSTSGLKRSGSIKSLGLNATSADQQRAKARQCKILANFQLLAGRYVDSLNNFADAAFTLHKYHDYIWLGSALEGLIISMVLLSQLRVSFQIPAIVSLLCQIKDFEQLPQATSSQRNSLSSAPMQSPRNSVSSMSSKVHTVDVQNVALPPLIKALSEKTLHYYEVSLSHNTEYAPQVVYCEHVLRILSYMTSYHYPRTSSKIPSQSDGIQTPRNSNPLWTQDSSADCFTKWEICQFSNKLFELQLKEMDLVSQIKIYTSLACIYRDIGFHKKQSFVSRILLVSLLPQLESEAIFNFWKETEEETLKSLLGAYGIHRQPETLIEDAADCSWVTIQKNILLLCISMASKIYDKQKVCEYSLILLQRYSHVLTQSEQNSLLQNNILPAAGDTNILGYWDPFLLRNLQIIHLENRREVPQEKLIGAEEPGETKQRHSQVFNPFKQNAINSVTDQKRVSETAKKFLLGETAELVLTFQNPFKFNLEISHLSFDADDEKLVQFLKDSTIRELPFRVKANSMRSLHLPVTFLKETGGKTHLLKRLNVGVLSLKPTSLNIVLAENFKNPEKHTTSRAKLGSFEFQVIAEQPEIEFMSSTLNENTCMILDGTKKTFEIVLRNQSLCRSANYLQFTHITNVEMNLKSDYWKNMSPDDLYDAEYQLKWMQNNCIKIRNAPDTIPPNTSVTLSLDLDVTKASFQFSKFEIVLEYGYKPDGTARSIFTKTLRIPFDVTLKRSLEAPGLEVIPLIEHIRGEDGALISTDRINDKATSNHSAKTGSALLLLDIRNSWYDGAKLRVHFEDYSSEEEILASTNTKRFVIPIKKYSFDHDWDHKEIPKLVSGRQFVSSGMAQDEITIMRRKFWCREAILKGLKCDWKLQDASQTAGSLDFRQFLDKFDARTVDILYTQRDSPFNVEISTQRSELRLGETLSICAKIGFNQKFPCSETKPAKLEFLIYNRRTGKLLPRSNTSILYNGQLSKRIIPKYDSEVKIELVPIDKGDYEVGCCLESVFNDVPVYFRVI</sequence>
<dbReference type="Pfam" id="PF26283">
    <property type="entry name" value="Ig_TRAPPC9-Trs120_4th"/>
    <property type="match status" value="1"/>
</dbReference>
<proteinExistence type="predicted"/>
<dbReference type="InterPro" id="IPR058567">
    <property type="entry name" value="Ig_TRAPPC9_Trs120_3rd"/>
</dbReference>
<evidence type="ECO:0000313" key="10">
    <source>
        <dbReference type="Proteomes" id="UP000002036"/>
    </source>
</evidence>
<accession>C5DLS8</accession>
<dbReference type="Pfam" id="PF26282">
    <property type="entry name" value="Ig_TRAPPC9-Trs120_3rd"/>
    <property type="match status" value="1"/>
</dbReference>
<feature type="domain" description="Trs120/TRAPPC9 third Ig-like" evidence="7">
    <location>
        <begin position="936"/>
        <end position="1103"/>
    </location>
</feature>
<evidence type="ECO:0000259" key="6">
    <source>
        <dbReference type="Pfam" id="PF26254"/>
    </source>
</evidence>
<keyword evidence="2" id="KW-0333">Golgi apparatus</keyword>
<feature type="domain" description="Trs120/TRAPPC9 N-terminal" evidence="4">
    <location>
        <begin position="4"/>
        <end position="299"/>
    </location>
</feature>
<evidence type="ECO:0000259" key="5">
    <source>
        <dbReference type="Pfam" id="PF26251"/>
    </source>
</evidence>
<reference evidence="9 10" key="1">
    <citation type="journal article" date="2009" name="Genome Res.">
        <title>Comparative genomics of protoploid Saccharomycetaceae.</title>
        <authorList>
            <consortium name="The Genolevures Consortium"/>
            <person name="Souciet J.-L."/>
            <person name="Dujon B."/>
            <person name="Gaillardin C."/>
            <person name="Johnston M."/>
            <person name="Baret P.V."/>
            <person name="Cliften P."/>
            <person name="Sherman D.J."/>
            <person name="Weissenbach J."/>
            <person name="Westhof E."/>
            <person name="Wincker P."/>
            <person name="Jubin C."/>
            <person name="Poulain J."/>
            <person name="Barbe V."/>
            <person name="Segurens B."/>
            <person name="Artiguenave F."/>
            <person name="Anthouard V."/>
            <person name="Vacherie B."/>
            <person name="Val M.-E."/>
            <person name="Fulton R.S."/>
            <person name="Minx P."/>
            <person name="Wilson R."/>
            <person name="Durrens P."/>
            <person name="Jean G."/>
            <person name="Marck C."/>
            <person name="Martin T."/>
            <person name="Nikolski M."/>
            <person name="Rolland T."/>
            <person name="Seret M.-L."/>
            <person name="Casaregola S."/>
            <person name="Despons L."/>
            <person name="Fairhead C."/>
            <person name="Fischer G."/>
            <person name="Lafontaine I."/>
            <person name="Leh V."/>
            <person name="Lemaire M."/>
            <person name="de Montigny J."/>
            <person name="Neuveglise C."/>
            <person name="Thierry A."/>
            <person name="Blanc-Lenfle I."/>
            <person name="Bleykasten C."/>
            <person name="Diffels J."/>
            <person name="Fritsch E."/>
            <person name="Frangeul L."/>
            <person name="Goeffon A."/>
            <person name="Jauniaux N."/>
            <person name="Kachouri-Lafond R."/>
            <person name="Payen C."/>
            <person name="Potier S."/>
            <person name="Pribylova L."/>
            <person name="Ozanne C."/>
            <person name="Richard G.-F."/>
            <person name="Sacerdot C."/>
            <person name="Straub M.-L."/>
            <person name="Talla E."/>
        </authorList>
    </citation>
    <scope>NUCLEOTIDE SEQUENCE [LARGE SCALE GENOMIC DNA]</scope>
    <source>
        <strain evidence="10">ATCC 56472 / CBS 6340 / NRRL Y-8284</strain>
    </source>
</reference>
<evidence type="ECO:0000313" key="9">
    <source>
        <dbReference type="EMBL" id="CAR24739.1"/>
    </source>
</evidence>
<dbReference type="Pfam" id="PF26251">
    <property type="entry name" value="TPR_TRAPPC9-Trs120"/>
    <property type="match status" value="1"/>
</dbReference>
<dbReference type="Pfam" id="PF26280">
    <property type="entry name" value="Ig_TRAPPC9-Trs120_2nd"/>
    <property type="match status" value="1"/>
</dbReference>
<dbReference type="PANTHER" id="PTHR21512">
    <property type="entry name" value="TRAFFICKING PROTEIN PARTICLE COMPLEX SUBUNIT 9"/>
    <property type="match status" value="1"/>
</dbReference>
<evidence type="ECO:0000256" key="1">
    <source>
        <dbReference type="ARBA" id="ARBA00004555"/>
    </source>
</evidence>
<dbReference type="Pfam" id="PF26254">
    <property type="entry name" value="Ig_TRAPPC9-Trs120_1st"/>
    <property type="match status" value="1"/>
</dbReference>
<dbReference type="OMA" id="EGFWYRE"/>
<feature type="domain" description="Trs120/TRAPPC9 fourth Ig-like" evidence="8">
    <location>
        <begin position="1110"/>
        <end position="1208"/>
    </location>
</feature>
<dbReference type="HOGENOM" id="CLU_002231_1_0_1"/>
<dbReference type="InterPro" id="IPR058565">
    <property type="entry name" value="Ig_TRAPPC9_Trs120_1st"/>
</dbReference>
<dbReference type="InParanoid" id="C5DLS8"/>